<sequence length="158" mass="16507">MTDQGRQPIIVGVDGSDLSVAALRHARVFADALDSPVEAIAAWNYQAAPGTFTPVLWNPAEEAEKVLRDALGRAFGDRPPAQIVSHAVHGHPAQVLIDAGRGARMLVLGSRGRGGFAGRLLGSVSTACAAHAPCPVLIVRADPGMEAGERTMDSSTHR</sequence>
<organism evidence="3 4">
    <name type="scientific">Arthrobacter hankyongi</name>
    <dbReference type="NCBI Taxonomy" id="2904801"/>
    <lineage>
        <taxon>Bacteria</taxon>
        <taxon>Bacillati</taxon>
        <taxon>Actinomycetota</taxon>
        <taxon>Actinomycetes</taxon>
        <taxon>Micrococcales</taxon>
        <taxon>Micrococcaceae</taxon>
        <taxon>Arthrobacter</taxon>
    </lineage>
</organism>
<dbReference type="PRINTS" id="PR01438">
    <property type="entry name" value="UNVRSLSTRESS"/>
</dbReference>
<evidence type="ECO:0000259" key="2">
    <source>
        <dbReference type="Pfam" id="PF00582"/>
    </source>
</evidence>
<protein>
    <submittedName>
        <fullName evidence="3">Universal stress protein</fullName>
    </submittedName>
</protein>
<evidence type="ECO:0000256" key="1">
    <source>
        <dbReference type="ARBA" id="ARBA00008791"/>
    </source>
</evidence>
<dbReference type="InterPro" id="IPR006015">
    <property type="entry name" value="Universal_stress_UspA"/>
</dbReference>
<dbReference type="PANTHER" id="PTHR46553:SF3">
    <property type="entry name" value="ADENINE NUCLEOTIDE ALPHA HYDROLASES-LIKE SUPERFAMILY PROTEIN"/>
    <property type="match status" value="1"/>
</dbReference>
<reference evidence="3" key="1">
    <citation type="submission" date="2022-01" db="EMBL/GenBank/DDBJ databases">
        <authorList>
            <person name="Jo J.-H."/>
            <person name="Im W.-T."/>
        </authorList>
    </citation>
    <scope>NUCLEOTIDE SEQUENCE</scope>
    <source>
        <strain evidence="3">I2-34</strain>
    </source>
</reference>
<name>A0ABS9L3K1_9MICC</name>
<feature type="domain" description="UspA" evidence="2">
    <location>
        <begin position="7"/>
        <end position="140"/>
    </location>
</feature>
<keyword evidence="4" id="KW-1185">Reference proteome</keyword>
<dbReference type="InterPro" id="IPR014729">
    <property type="entry name" value="Rossmann-like_a/b/a_fold"/>
</dbReference>
<dbReference type="Pfam" id="PF00582">
    <property type="entry name" value="Usp"/>
    <property type="match status" value="1"/>
</dbReference>
<dbReference type="RefSeq" id="WP_237818138.1">
    <property type="nucleotide sequence ID" value="NZ_JAKLTQ010000001.1"/>
</dbReference>
<dbReference type="SUPFAM" id="SSF52402">
    <property type="entry name" value="Adenine nucleotide alpha hydrolases-like"/>
    <property type="match status" value="1"/>
</dbReference>
<dbReference type="PANTHER" id="PTHR46553">
    <property type="entry name" value="ADENINE NUCLEOTIDE ALPHA HYDROLASES-LIKE SUPERFAMILY PROTEIN"/>
    <property type="match status" value="1"/>
</dbReference>
<gene>
    <name evidence="3" type="ORF">LVY72_03960</name>
</gene>
<comment type="similarity">
    <text evidence="1">Belongs to the universal stress protein A family.</text>
</comment>
<evidence type="ECO:0000313" key="3">
    <source>
        <dbReference type="EMBL" id="MCG2621067.1"/>
    </source>
</evidence>
<evidence type="ECO:0000313" key="4">
    <source>
        <dbReference type="Proteomes" id="UP001165368"/>
    </source>
</evidence>
<proteinExistence type="inferred from homology"/>
<dbReference type="InterPro" id="IPR006016">
    <property type="entry name" value="UspA"/>
</dbReference>
<dbReference type="EMBL" id="JAKLTQ010000001">
    <property type="protein sequence ID" value="MCG2621067.1"/>
    <property type="molecule type" value="Genomic_DNA"/>
</dbReference>
<comment type="caution">
    <text evidence="3">The sequence shown here is derived from an EMBL/GenBank/DDBJ whole genome shotgun (WGS) entry which is preliminary data.</text>
</comment>
<dbReference type="Proteomes" id="UP001165368">
    <property type="component" value="Unassembled WGS sequence"/>
</dbReference>
<accession>A0ABS9L3K1</accession>
<dbReference type="Gene3D" id="3.40.50.620">
    <property type="entry name" value="HUPs"/>
    <property type="match status" value="1"/>
</dbReference>